<dbReference type="PROSITE" id="PS50110">
    <property type="entry name" value="RESPONSE_REGULATORY"/>
    <property type="match status" value="1"/>
</dbReference>
<evidence type="ECO:0000313" key="7">
    <source>
        <dbReference type="EMBL" id="MDA7088299.1"/>
    </source>
</evidence>
<feature type="domain" description="Response regulatory" evidence="2">
    <location>
        <begin position="4"/>
        <end position="120"/>
    </location>
</feature>
<dbReference type="InterPro" id="IPR029787">
    <property type="entry name" value="Nucleotide_cyclase"/>
</dbReference>
<evidence type="ECO:0000259" key="6">
    <source>
        <dbReference type="PROSITE" id="PS50887"/>
    </source>
</evidence>
<dbReference type="InterPro" id="IPR035919">
    <property type="entry name" value="EAL_sf"/>
</dbReference>
<gene>
    <name evidence="7" type="ORF">PH586_18090</name>
</gene>
<dbReference type="InterPro" id="IPR011006">
    <property type="entry name" value="CheY-like_superfamily"/>
</dbReference>
<dbReference type="InterPro" id="IPR001789">
    <property type="entry name" value="Sig_transdc_resp-reg_receiver"/>
</dbReference>
<accession>A0ABT4XJA3</accession>
<dbReference type="SMART" id="SM00267">
    <property type="entry name" value="GGDEF"/>
    <property type="match status" value="1"/>
</dbReference>
<dbReference type="PROSITE" id="PS50112">
    <property type="entry name" value="PAS"/>
    <property type="match status" value="1"/>
</dbReference>
<dbReference type="SMART" id="SM00052">
    <property type="entry name" value="EAL"/>
    <property type="match status" value="1"/>
</dbReference>
<dbReference type="SUPFAM" id="SSF141868">
    <property type="entry name" value="EAL domain-like"/>
    <property type="match status" value="1"/>
</dbReference>
<feature type="domain" description="GGDEF" evidence="6">
    <location>
        <begin position="295"/>
        <end position="428"/>
    </location>
</feature>
<dbReference type="PROSITE" id="PS50113">
    <property type="entry name" value="PAC"/>
    <property type="match status" value="1"/>
</dbReference>
<dbReference type="Gene3D" id="3.20.20.450">
    <property type="entry name" value="EAL domain"/>
    <property type="match status" value="1"/>
</dbReference>
<dbReference type="Gene3D" id="3.30.70.270">
    <property type="match status" value="1"/>
</dbReference>
<dbReference type="EMBL" id="JAQJZJ010000009">
    <property type="protein sequence ID" value="MDA7088299.1"/>
    <property type="molecule type" value="Genomic_DNA"/>
</dbReference>
<dbReference type="InterPro" id="IPR000160">
    <property type="entry name" value="GGDEF_dom"/>
</dbReference>
<comment type="caution">
    <text evidence="1">Lacks conserved residue(s) required for the propagation of feature annotation.</text>
</comment>
<evidence type="ECO:0000259" key="5">
    <source>
        <dbReference type="PROSITE" id="PS50883"/>
    </source>
</evidence>
<keyword evidence="8" id="KW-1185">Reference proteome</keyword>
<dbReference type="Pfam" id="PF00989">
    <property type="entry name" value="PAS"/>
    <property type="match status" value="1"/>
</dbReference>
<dbReference type="Pfam" id="PF00563">
    <property type="entry name" value="EAL"/>
    <property type="match status" value="1"/>
</dbReference>
<dbReference type="InterPro" id="IPR043128">
    <property type="entry name" value="Rev_trsase/Diguanyl_cyclase"/>
</dbReference>
<dbReference type="Pfam" id="PF00072">
    <property type="entry name" value="Response_reg"/>
    <property type="match status" value="1"/>
</dbReference>
<dbReference type="Gene3D" id="3.40.50.2300">
    <property type="match status" value="1"/>
</dbReference>
<protein>
    <submittedName>
        <fullName evidence="7">EAL domain-containing protein</fullName>
    </submittedName>
</protein>
<dbReference type="CDD" id="cd00156">
    <property type="entry name" value="REC"/>
    <property type="match status" value="1"/>
</dbReference>
<comment type="caution">
    <text evidence="7">The sequence shown here is derived from an EMBL/GenBank/DDBJ whole genome shotgun (WGS) entry which is preliminary data.</text>
</comment>
<dbReference type="PANTHER" id="PTHR44757:SF2">
    <property type="entry name" value="BIOFILM ARCHITECTURE MAINTENANCE PROTEIN MBAA"/>
    <property type="match status" value="1"/>
</dbReference>
<dbReference type="CDD" id="cd01949">
    <property type="entry name" value="GGDEF"/>
    <property type="match status" value="1"/>
</dbReference>
<dbReference type="NCBIfam" id="TIGR00254">
    <property type="entry name" value="GGDEF"/>
    <property type="match status" value="1"/>
</dbReference>
<feature type="domain" description="PAC" evidence="4">
    <location>
        <begin position="211"/>
        <end position="263"/>
    </location>
</feature>
<dbReference type="Pfam" id="PF00990">
    <property type="entry name" value="GGDEF"/>
    <property type="match status" value="1"/>
</dbReference>
<dbReference type="CDD" id="cd01948">
    <property type="entry name" value="EAL"/>
    <property type="match status" value="1"/>
</dbReference>
<dbReference type="InterPro" id="IPR000014">
    <property type="entry name" value="PAS"/>
</dbReference>
<dbReference type="InterPro" id="IPR000700">
    <property type="entry name" value="PAS-assoc_C"/>
</dbReference>
<dbReference type="InterPro" id="IPR052155">
    <property type="entry name" value="Biofilm_reg_signaling"/>
</dbReference>
<dbReference type="InterPro" id="IPR001633">
    <property type="entry name" value="EAL_dom"/>
</dbReference>
<dbReference type="CDD" id="cd00130">
    <property type="entry name" value="PAS"/>
    <property type="match status" value="1"/>
</dbReference>
<sequence>MANRILIISADAADAAVLQEVLGKAKDGLFIIEWLTCLGDALERLNTGDIDAILTALSLPDCQGLETFDQLFALVPHTPIMALCEADEELAEQAVQRGAQGYLAKGHLGSYLVAQSLRNIIQRSAVRESVLIEKARAETTLNSISNAVIATDLSGNVDYLNVAAEQMTGWSRQEAGGRPITEVMHIVNSTTRAPVHNPIQWVLEQGKPQVLSAGTILIKRDGSEAMIEDSAAPIHDANGQLSGAVIVFHDITAAQAMSVKMAHLAHHDCLTNLPNRLLLNDRIAQAITLAERHGTSLAVLFLDLDNFKHINDSLGHAIGDQLLQSVAQRLCACVRNSDTVSRPGGDEFVVLVAEEHQAQDAALTANKILSSLARPHRIAAHELHVTSSIGISIYPNDGLSAESLIKQADTAMYRAKEHGGNNFQFFRNEMNIHAHERRLVERHLRAALARQEFVLHYQPKINLLSGTLMGAEALLRWNHPQWGLVLPSRFVSIAEECGLIVPIGRWVLGEACAQAKRWQEASSRATPVAVNLSATEFRHEDFVAGVRAILSDSGLAPGNLQLEVSERVLMRNAKASIAILHQLKEMGIQIAVDDFGTGNSGLNYLSQLPIDAVKIDQSFIQAIGSANGNEAIVRTVIAMGASLNHRVIAKGIEQQSQLAFLQQQQCEEGQGYYLGRPLVAAQFSRFLRTGLGTTL</sequence>
<dbReference type="Proteomes" id="UP001212042">
    <property type="component" value="Unassembled WGS sequence"/>
</dbReference>
<evidence type="ECO:0000256" key="1">
    <source>
        <dbReference type="PROSITE-ProRule" id="PRU00169"/>
    </source>
</evidence>
<evidence type="ECO:0000259" key="3">
    <source>
        <dbReference type="PROSITE" id="PS50112"/>
    </source>
</evidence>
<name>A0ABT4XJA3_9PSED</name>
<evidence type="ECO:0000313" key="8">
    <source>
        <dbReference type="Proteomes" id="UP001212042"/>
    </source>
</evidence>
<dbReference type="SMART" id="SM00448">
    <property type="entry name" value="REC"/>
    <property type="match status" value="1"/>
</dbReference>
<dbReference type="SUPFAM" id="SSF55073">
    <property type="entry name" value="Nucleotide cyclase"/>
    <property type="match status" value="1"/>
</dbReference>
<dbReference type="PANTHER" id="PTHR44757">
    <property type="entry name" value="DIGUANYLATE CYCLASE DGCP"/>
    <property type="match status" value="1"/>
</dbReference>
<proteinExistence type="predicted"/>
<dbReference type="RefSeq" id="WP_271349152.1">
    <property type="nucleotide sequence ID" value="NZ_JAQJZJ010000009.1"/>
</dbReference>
<evidence type="ECO:0000259" key="4">
    <source>
        <dbReference type="PROSITE" id="PS50113"/>
    </source>
</evidence>
<dbReference type="InterPro" id="IPR013767">
    <property type="entry name" value="PAS_fold"/>
</dbReference>
<dbReference type="Gene3D" id="3.30.450.20">
    <property type="entry name" value="PAS domain"/>
    <property type="match status" value="1"/>
</dbReference>
<reference evidence="7 8" key="1">
    <citation type="submission" date="2023-01" db="EMBL/GenBank/DDBJ databases">
        <title>Pseudomonas SA3-5T sp. nov., isolated from tidal flat sediment.</title>
        <authorList>
            <person name="Kim H.S."/>
            <person name="Kim J.-S."/>
            <person name="Suh M.K."/>
            <person name="Eom M.K."/>
            <person name="Lee J.-S."/>
        </authorList>
    </citation>
    <scope>NUCLEOTIDE SEQUENCE [LARGE SCALE GENOMIC DNA]</scope>
    <source>
        <strain evidence="7 8">SA3-5</strain>
    </source>
</reference>
<dbReference type="NCBIfam" id="TIGR00229">
    <property type="entry name" value="sensory_box"/>
    <property type="match status" value="1"/>
</dbReference>
<dbReference type="SUPFAM" id="SSF52172">
    <property type="entry name" value="CheY-like"/>
    <property type="match status" value="1"/>
</dbReference>
<dbReference type="SUPFAM" id="SSF55785">
    <property type="entry name" value="PYP-like sensor domain (PAS domain)"/>
    <property type="match status" value="1"/>
</dbReference>
<evidence type="ECO:0000259" key="2">
    <source>
        <dbReference type="PROSITE" id="PS50110"/>
    </source>
</evidence>
<feature type="domain" description="EAL" evidence="5">
    <location>
        <begin position="437"/>
        <end position="691"/>
    </location>
</feature>
<dbReference type="InterPro" id="IPR035965">
    <property type="entry name" value="PAS-like_dom_sf"/>
</dbReference>
<dbReference type="SMART" id="SM00091">
    <property type="entry name" value="PAS"/>
    <property type="match status" value="1"/>
</dbReference>
<dbReference type="PROSITE" id="PS50883">
    <property type="entry name" value="EAL"/>
    <property type="match status" value="1"/>
</dbReference>
<organism evidence="7 8">
    <name type="scientific">Pseudomonas aestuarii</name>
    <dbReference type="NCBI Taxonomy" id="3018340"/>
    <lineage>
        <taxon>Bacteria</taxon>
        <taxon>Pseudomonadati</taxon>
        <taxon>Pseudomonadota</taxon>
        <taxon>Gammaproteobacteria</taxon>
        <taxon>Pseudomonadales</taxon>
        <taxon>Pseudomonadaceae</taxon>
        <taxon>Pseudomonas</taxon>
    </lineage>
</organism>
<feature type="domain" description="PAS" evidence="3">
    <location>
        <begin position="133"/>
        <end position="206"/>
    </location>
</feature>
<dbReference type="PROSITE" id="PS50887">
    <property type="entry name" value="GGDEF"/>
    <property type="match status" value="1"/>
</dbReference>